<keyword evidence="2" id="KW-0472">Membrane</keyword>
<evidence type="ECO:0000313" key="5">
    <source>
        <dbReference type="Proteomes" id="UP001152759"/>
    </source>
</evidence>
<evidence type="ECO:0000259" key="3">
    <source>
        <dbReference type="PROSITE" id="PS50035"/>
    </source>
</evidence>
<dbReference type="KEGG" id="btab:109044033"/>
<organism evidence="4 5">
    <name type="scientific">Bemisia tabaci</name>
    <name type="common">Sweetpotato whitefly</name>
    <name type="synonym">Aleurodes tabaci</name>
    <dbReference type="NCBI Taxonomy" id="7038"/>
    <lineage>
        <taxon>Eukaryota</taxon>
        <taxon>Metazoa</taxon>
        <taxon>Ecdysozoa</taxon>
        <taxon>Arthropoda</taxon>
        <taxon>Hexapoda</taxon>
        <taxon>Insecta</taxon>
        <taxon>Pterygota</taxon>
        <taxon>Neoptera</taxon>
        <taxon>Paraneoptera</taxon>
        <taxon>Hemiptera</taxon>
        <taxon>Sternorrhyncha</taxon>
        <taxon>Aleyrodoidea</taxon>
        <taxon>Aleyrodidae</taxon>
        <taxon>Aleyrodinae</taxon>
        <taxon>Bemisia</taxon>
    </lineage>
</organism>
<keyword evidence="2" id="KW-0812">Transmembrane</keyword>
<dbReference type="InterPro" id="IPR050874">
    <property type="entry name" value="Diverse_PLD-related"/>
</dbReference>
<reference evidence="4" key="1">
    <citation type="submission" date="2021-12" db="EMBL/GenBank/DDBJ databases">
        <authorList>
            <person name="King R."/>
        </authorList>
    </citation>
    <scope>NUCLEOTIDE SEQUENCE</scope>
</reference>
<dbReference type="PROSITE" id="PS50035">
    <property type="entry name" value="PLD"/>
    <property type="match status" value="2"/>
</dbReference>
<comment type="similarity">
    <text evidence="1">Belongs to the phospholipase D family.</text>
</comment>
<dbReference type="CDD" id="cd09107">
    <property type="entry name" value="PLDc_vPLD3_4_5_like_2"/>
    <property type="match status" value="1"/>
</dbReference>
<dbReference type="Proteomes" id="UP001152759">
    <property type="component" value="Chromosome 1"/>
</dbReference>
<feature type="domain" description="PLD phosphodiesterase" evidence="3">
    <location>
        <begin position="211"/>
        <end position="238"/>
    </location>
</feature>
<protein>
    <recommendedName>
        <fullName evidence="3">PLD phosphodiesterase domain-containing protein</fullName>
    </recommendedName>
</protein>
<dbReference type="SMART" id="SM00155">
    <property type="entry name" value="PLDc"/>
    <property type="match status" value="2"/>
</dbReference>
<dbReference type="CDD" id="cd09106">
    <property type="entry name" value="PLDc_vPLD3_4_5_like_1"/>
    <property type="match status" value="1"/>
</dbReference>
<sequence length="501" mass="57234">MLIKQPDLKPHENNGLFFEVDLKKPEMDNKPIRRAVWRSPTFIAATVLFILTMTILLLPYLHIQDLIANSELQGLVGCDAAYDPAGSFSPGCRGSLVESIPVGLTYDNNSVSFPSTFETWYDMIERANSTIDIASFYWSLRNDDVISEPHPSSKLGEMIFQSIIRKGQQKNVKIRIAQNLPNSKSSNYDTDFLKEQNLAEVRHLDFSKLVGAGILHTKFIIVDRREFYLGSANMDWRSLTQVKELGIAVRNCPCFAEDLRKTFEVYWTLGEENAVVPPEWPRSLATIFNKDTPYQFNFNGDLYPAYLSSSPPIFCPEGRTWDVEAVIDVIRGAKRHIYIAVMDYLPLFAYSRDAKFWPVIDDALRTAALKRVEVRLLISHWNHTRSEIKYFLKSLVDLTGIKKNVVIKARFFQVPSTDEEKRIPFSRVNHNKYMVTDNAVFIGTSNWSADYFVNTGGVSLIAKQRPDDDRSGSLRDQLESVFLRDWESEYAYDIDTVNGAA</sequence>
<dbReference type="AlphaFoldDB" id="A0A9P0A1K1"/>
<name>A0A9P0A1K1_BEMTA</name>
<dbReference type="GO" id="GO:0003824">
    <property type="term" value="F:catalytic activity"/>
    <property type="evidence" value="ECO:0007669"/>
    <property type="project" value="InterPro"/>
</dbReference>
<dbReference type="Gene3D" id="3.30.870.10">
    <property type="entry name" value="Endonuclease Chain A"/>
    <property type="match status" value="2"/>
</dbReference>
<dbReference type="InterPro" id="IPR001736">
    <property type="entry name" value="PLipase_D/transphosphatidylase"/>
</dbReference>
<dbReference type="Pfam" id="PF13918">
    <property type="entry name" value="PLDc_3"/>
    <property type="match status" value="1"/>
</dbReference>
<evidence type="ECO:0000256" key="2">
    <source>
        <dbReference type="SAM" id="Phobius"/>
    </source>
</evidence>
<feature type="transmembrane region" description="Helical" evidence="2">
    <location>
        <begin position="42"/>
        <end position="61"/>
    </location>
</feature>
<evidence type="ECO:0000313" key="4">
    <source>
        <dbReference type="EMBL" id="CAH0382387.1"/>
    </source>
</evidence>
<keyword evidence="5" id="KW-1185">Reference proteome</keyword>
<dbReference type="PANTHER" id="PTHR10185">
    <property type="entry name" value="PHOSPHOLIPASE D - RELATED"/>
    <property type="match status" value="1"/>
</dbReference>
<keyword evidence="2" id="KW-1133">Transmembrane helix</keyword>
<dbReference type="SUPFAM" id="SSF56024">
    <property type="entry name" value="Phospholipase D/nuclease"/>
    <property type="match status" value="2"/>
</dbReference>
<evidence type="ECO:0000256" key="1">
    <source>
        <dbReference type="ARBA" id="ARBA00008664"/>
    </source>
</evidence>
<gene>
    <name evidence="4" type="ORF">BEMITA_LOCUS1933</name>
</gene>
<dbReference type="InterPro" id="IPR032803">
    <property type="entry name" value="PLDc_3"/>
</dbReference>
<feature type="domain" description="PLD phosphodiesterase" evidence="3">
    <location>
        <begin position="425"/>
        <end position="451"/>
    </location>
</feature>
<dbReference type="EMBL" id="OU963862">
    <property type="protein sequence ID" value="CAH0382387.1"/>
    <property type="molecule type" value="Genomic_DNA"/>
</dbReference>
<accession>A0A9P0A1K1</accession>
<dbReference type="PANTHER" id="PTHR10185:SF17">
    <property type="entry name" value="GM01519P-RELATED"/>
    <property type="match status" value="1"/>
</dbReference>
<proteinExistence type="inferred from homology"/>